<dbReference type="PANTHER" id="PTHR43877">
    <property type="entry name" value="AMINOALKYLPHOSPHONATE N-ACETYLTRANSFERASE-RELATED-RELATED"/>
    <property type="match status" value="1"/>
</dbReference>
<dbReference type="AlphaFoldDB" id="A0A2S8S834"/>
<dbReference type="GO" id="GO:0016747">
    <property type="term" value="F:acyltransferase activity, transferring groups other than amino-acyl groups"/>
    <property type="evidence" value="ECO:0007669"/>
    <property type="project" value="InterPro"/>
</dbReference>
<dbReference type="Gene3D" id="3.40.630.30">
    <property type="match status" value="1"/>
</dbReference>
<evidence type="ECO:0000259" key="3">
    <source>
        <dbReference type="PROSITE" id="PS51186"/>
    </source>
</evidence>
<dbReference type="InterPro" id="IPR016181">
    <property type="entry name" value="Acyl_CoA_acyltransferase"/>
</dbReference>
<dbReference type="PANTHER" id="PTHR43877:SF2">
    <property type="entry name" value="AMINOALKYLPHOSPHONATE N-ACETYLTRANSFERASE-RELATED"/>
    <property type="match status" value="1"/>
</dbReference>
<dbReference type="InterPro" id="IPR000182">
    <property type="entry name" value="GNAT_dom"/>
</dbReference>
<comment type="caution">
    <text evidence="4">The sequence shown here is derived from an EMBL/GenBank/DDBJ whole genome shotgun (WGS) entry which is preliminary data.</text>
</comment>
<organism evidence="4 5">
    <name type="scientific">Albidovulum denitrificans</name>
    <dbReference type="NCBI Taxonomy" id="404881"/>
    <lineage>
        <taxon>Bacteria</taxon>
        <taxon>Pseudomonadati</taxon>
        <taxon>Pseudomonadota</taxon>
        <taxon>Alphaproteobacteria</taxon>
        <taxon>Rhodobacterales</taxon>
        <taxon>Paracoccaceae</taxon>
        <taxon>Albidovulum</taxon>
    </lineage>
</organism>
<keyword evidence="1" id="KW-0808">Transferase</keyword>
<proteinExistence type="predicted"/>
<keyword evidence="2" id="KW-0012">Acyltransferase</keyword>
<dbReference type="EMBL" id="PVEP01000003">
    <property type="protein sequence ID" value="PQV56987.1"/>
    <property type="molecule type" value="Genomic_DNA"/>
</dbReference>
<evidence type="ECO:0000256" key="2">
    <source>
        <dbReference type="ARBA" id="ARBA00023315"/>
    </source>
</evidence>
<dbReference type="RefSeq" id="WP_105514701.1">
    <property type="nucleotide sequence ID" value="NZ_PVEP01000003.1"/>
</dbReference>
<evidence type="ECO:0000256" key="1">
    <source>
        <dbReference type="ARBA" id="ARBA00022679"/>
    </source>
</evidence>
<dbReference type="GO" id="GO:0005840">
    <property type="term" value="C:ribosome"/>
    <property type="evidence" value="ECO:0007669"/>
    <property type="project" value="UniProtKB-KW"/>
</dbReference>
<accession>A0A2S8S834</accession>
<dbReference type="CDD" id="cd04301">
    <property type="entry name" value="NAT_SF"/>
    <property type="match status" value="1"/>
</dbReference>
<keyword evidence="5" id="KW-1185">Reference proteome</keyword>
<dbReference type="InterPro" id="IPR050832">
    <property type="entry name" value="Bact_Acetyltransf"/>
</dbReference>
<dbReference type="Proteomes" id="UP000238338">
    <property type="component" value="Unassembled WGS sequence"/>
</dbReference>
<dbReference type="OrthoDB" id="1821130at2"/>
<feature type="domain" description="N-acetyltransferase" evidence="3">
    <location>
        <begin position="3"/>
        <end position="148"/>
    </location>
</feature>
<dbReference type="PROSITE" id="PS51186">
    <property type="entry name" value="GNAT"/>
    <property type="match status" value="1"/>
</dbReference>
<dbReference type="SUPFAM" id="SSF55729">
    <property type="entry name" value="Acyl-CoA N-acyltransferases (Nat)"/>
    <property type="match status" value="1"/>
</dbReference>
<reference evidence="4 5" key="1">
    <citation type="submission" date="2018-02" db="EMBL/GenBank/DDBJ databases">
        <title>Genomic Encyclopedia of Archaeal and Bacterial Type Strains, Phase II (KMG-II): from individual species to whole genera.</title>
        <authorList>
            <person name="Goeker M."/>
        </authorList>
    </citation>
    <scope>NUCLEOTIDE SEQUENCE [LARGE SCALE GENOMIC DNA]</scope>
    <source>
        <strain evidence="4 5">DSM 18921</strain>
    </source>
</reference>
<evidence type="ECO:0000313" key="4">
    <source>
        <dbReference type="EMBL" id="PQV56987.1"/>
    </source>
</evidence>
<sequence>MTADFRPATDDDIPAVLDLWQRAGMTRPWNPPEADIAAIRANPKSALLVALRDGRAVASVAVEDGGHRAWVYYLCADPGLRGQGWGRRAMAAAEEWARASGHTKLQLLVRNSNAPVLSFYDALGYEESAVKVLQKWLDPAREKAFRDNPDVH</sequence>
<keyword evidence="4" id="KW-0689">Ribosomal protein</keyword>
<gene>
    <name evidence="4" type="ORF">LX70_01842</name>
</gene>
<dbReference type="NCBIfam" id="NF002959">
    <property type="entry name" value="PRK03624.1"/>
    <property type="match status" value="1"/>
</dbReference>
<keyword evidence="4" id="KW-0687">Ribonucleoprotein</keyword>
<name>A0A2S8S834_9RHOB</name>
<protein>
    <submittedName>
        <fullName evidence="4">Ribosomal protein S18 acetylase RimI-like enzyme</fullName>
    </submittedName>
</protein>
<dbReference type="Pfam" id="PF00583">
    <property type="entry name" value="Acetyltransf_1"/>
    <property type="match status" value="1"/>
</dbReference>
<evidence type="ECO:0000313" key="5">
    <source>
        <dbReference type="Proteomes" id="UP000238338"/>
    </source>
</evidence>